<keyword evidence="2" id="KW-0479">Metal-binding</keyword>
<dbReference type="AlphaFoldDB" id="A0A5C6XD58"/>
<reference evidence="8 10" key="1">
    <citation type="submission" date="2019-08" db="EMBL/GenBank/DDBJ databases">
        <title>Bradymonadales sp. TMQ2.</title>
        <authorList>
            <person name="Liang Q."/>
        </authorList>
    </citation>
    <scope>NUCLEOTIDE SEQUENCE [LARGE SCALE GENOMIC DNA]</scope>
    <source>
        <strain evidence="8 10">TMQ2</strain>
    </source>
</reference>
<dbReference type="Proteomes" id="UP000321046">
    <property type="component" value="Unassembled WGS sequence"/>
</dbReference>
<dbReference type="Pfam" id="PF01435">
    <property type="entry name" value="Peptidase_M48"/>
    <property type="match status" value="1"/>
</dbReference>
<protein>
    <submittedName>
        <fullName evidence="8">M48 family metalloprotease</fullName>
    </submittedName>
</protein>
<evidence type="ECO:0000259" key="7">
    <source>
        <dbReference type="Pfam" id="PF01435"/>
    </source>
</evidence>
<dbReference type="Proteomes" id="UP000321412">
    <property type="component" value="Unassembled WGS sequence"/>
</dbReference>
<keyword evidence="1 6" id="KW-0645">Protease</keyword>
<evidence type="ECO:0000256" key="2">
    <source>
        <dbReference type="ARBA" id="ARBA00022723"/>
    </source>
</evidence>
<evidence type="ECO:0000313" key="11">
    <source>
        <dbReference type="Proteomes" id="UP000321412"/>
    </source>
</evidence>
<dbReference type="EMBL" id="VOSL01000052">
    <property type="protein sequence ID" value="TXD35029.1"/>
    <property type="molecule type" value="Genomic_DNA"/>
</dbReference>
<dbReference type="GO" id="GO:0016020">
    <property type="term" value="C:membrane"/>
    <property type="evidence" value="ECO:0007669"/>
    <property type="project" value="TreeGrafter"/>
</dbReference>
<keyword evidence="3 6" id="KW-0378">Hydrolase</keyword>
<dbReference type="PANTHER" id="PTHR22726">
    <property type="entry name" value="METALLOENDOPEPTIDASE OMA1"/>
    <property type="match status" value="1"/>
</dbReference>
<keyword evidence="4 6" id="KW-0862">Zinc</keyword>
<sequence length="271" mass="30081">MRLEEAMRRWMTMVLMVLTLGSGVNALGCATTPGRAAADALVPISDEVAMGRQMADELEKELTMHPDAEVQRYVQQLGEQVVRAVPNRPSGLAFRFKVVDDPSQINAFAIPGGGIYVYSGLLRAMESESELVAVLSHEVAHVTRRHIAQRLVTAYGIDALAQLALGQNPGLLGQLVGAVAAQGFMLKYSRDHERDADEWGLRYMVRMDYDPHGFVTFFRKLEGDGPQLPEFLLTHPHADDRIERIEALIAQLPQTPTRDGREAFQAMKPKF</sequence>
<evidence type="ECO:0000313" key="8">
    <source>
        <dbReference type="EMBL" id="TXD35029.1"/>
    </source>
</evidence>
<proteinExistence type="inferred from homology"/>
<name>A0A5C6XD58_9DELT</name>
<keyword evidence="11" id="KW-1185">Reference proteome</keyword>
<feature type="domain" description="Peptidase M48" evidence="7">
    <location>
        <begin position="71"/>
        <end position="247"/>
    </location>
</feature>
<evidence type="ECO:0000256" key="3">
    <source>
        <dbReference type="ARBA" id="ARBA00022801"/>
    </source>
</evidence>
<evidence type="ECO:0000256" key="1">
    <source>
        <dbReference type="ARBA" id="ARBA00022670"/>
    </source>
</evidence>
<accession>A0A5C6X0H0</accession>
<accession>A0A5C6XD58</accession>
<evidence type="ECO:0000313" key="9">
    <source>
        <dbReference type="EMBL" id="TXD35341.1"/>
    </source>
</evidence>
<dbReference type="EMBL" id="VOSM01000009">
    <property type="protein sequence ID" value="TXD35341.1"/>
    <property type="molecule type" value="Genomic_DNA"/>
</dbReference>
<organism evidence="8 10">
    <name type="scientific">Lujinxingia vulgaris</name>
    <dbReference type="NCBI Taxonomy" id="2600176"/>
    <lineage>
        <taxon>Bacteria</taxon>
        <taxon>Deltaproteobacteria</taxon>
        <taxon>Bradymonadales</taxon>
        <taxon>Lujinxingiaceae</taxon>
        <taxon>Lujinxingia</taxon>
    </lineage>
</organism>
<dbReference type="Gene3D" id="3.30.2010.10">
    <property type="entry name" value="Metalloproteases ('zincins'), catalytic domain"/>
    <property type="match status" value="1"/>
</dbReference>
<comment type="cofactor">
    <cofactor evidence="6">
        <name>Zn(2+)</name>
        <dbReference type="ChEBI" id="CHEBI:29105"/>
    </cofactor>
    <text evidence="6">Binds 1 zinc ion per subunit.</text>
</comment>
<evidence type="ECO:0000256" key="5">
    <source>
        <dbReference type="ARBA" id="ARBA00023049"/>
    </source>
</evidence>
<dbReference type="GO" id="GO:0004222">
    <property type="term" value="F:metalloendopeptidase activity"/>
    <property type="evidence" value="ECO:0007669"/>
    <property type="project" value="InterPro"/>
</dbReference>
<keyword evidence="5 6" id="KW-0482">Metalloprotease</keyword>
<dbReference type="InterPro" id="IPR001915">
    <property type="entry name" value="Peptidase_M48"/>
</dbReference>
<dbReference type="GO" id="GO:0051603">
    <property type="term" value="P:proteolysis involved in protein catabolic process"/>
    <property type="evidence" value="ECO:0007669"/>
    <property type="project" value="TreeGrafter"/>
</dbReference>
<dbReference type="GO" id="GO:0046872">
    <property type="term" value="F:metal ion binding"/>
    <property type="evidence" value="ECO:0007669"/>
    <property type="project" value="UniProtKB-KW"/>
</dbReference>
<evidence type="ECO:0000256" key="4">
    <source>
        <dbReference type="ARBA" id="ARBA00022833"/>
    </source>
</evidence>
<dbReference type="CDD" id="cd07333">
    <property type="entry name" value="M48C_bepA_like"/>
    <property type="match status" value="1"/>
</dbReference>
<dbReference type="InterPro" id="IPR051156">
    <property type="entry name" value="Mito/Outer_Membr_Metalloprot"/>
</dbReference>
<reference evidence="9 11" key="2">
    <citation type="submission" date="2019-08" db="EMBL/GenBank/DDBJ databases">
        <title>Bradymonadales sp. TMQ4.</title>
        <authorList>
            <person name="Liang Q."/>
        </authorList>
    </citation>
    <scope>NUCLEOTIDE SEQUENCE [LARGE SCALE GENOMIC DNA]</scope>
    <source>
        <strain evidence="9 11">TMQ4</strain>
    </source>
</reference>
<comment type="caution">
    <text evidence="8">The sequence shown here is derived from an EMBL/GenBank/DDBJ whole genome shotgun (WGS) entry which is preliminary data.</text>
</comment>
<dbReference type="PANTHER" id="PTHR22726:SF1">
    <property type="entry name" value="METALLOENDOPEPTIDASE OMA1, MITOCHONDRIAL"/>
    <property type="match status" value="1"/>
</dbReference>
<comment type="similarity">
    <text evidence="6">Belongs to the peptidase M48 family.</text>
</comment>
<evidence type="ECO:0000256" key="6">
    <source>
        <dbReference type="RuleBase" id="RU003983"/>
    </source>
</evidence>
<dbReference type="OrthoDB" id="9810445at2"/>
<evidence type="ECO:0000313" key="10">
    <source>
        <dbReference type="Proteomes" id="UP000321046"/>
    </source>
</evidence>
<gene>
    <name evidence="8" type="ORF">FRC96_11630</name>
    <name evidence="9" type="ORF">FRC98_16125</name>
</gene>